<name>A0A4R1KR90_9PAST</name>
<sequence>MKQLDIRFVKERDNKKLEYQMALIERLQQVLPKRIAEKFADVNVRIRFSSSAGADISGFRDSDEKERFTEYLEELWMDDSILEI</sequence>
<dbReference type="OrthoDB" id="5685707at2"/>
<evidence type="ECO:0000313" key="2">
    <source>
        <dbReference type="Proteomes" id="UP000295496"/>
    </source>
</evidence>
<dbReference type="InterPro" id="IPR036687">
    <property type="entry name" value="DinI-like_sf"/>
</dbReference>
<comment type="caution">
    <text evidence="1">The sequence shown here is derived from an EMBL/GenBank/DDBJ whole genome shotgun (WGS) entry which is preliminary data.</text>
</comment>
<dbReference type="Pfam" id="PF06183">
    <property type="entry name" value="DinI"/>
    <property type="match status" value="1"/>
</dbReference>
<dbReference type="Proteomes" id="UP000295496">
    <property type="component" value="Unassembled WGS sequence"/>
</dbReference>
<gene>
    <name evidence="1" type="ORF">EV692_2136</name>
</gene>
<reference evidence="1 2" key="1">
    <citation type="submission" date="2019-03" db="EMBL/GenBank/DDBJ databases">
        <title>Genomic Encyclopedia of Type Strains, Phase IV (KMG-IV): sequencing the most valuable type-strain genomes for metagenomic binning, comparative biology and taxonomic classification.</title>
        <authorList>
            <person name="Goeker M."/>
        </authorList>
    </citation>
    <scope>NUCLEOTIDE SEQUENCE [LARGE SCALE GENOMIC DNA]</scope>
    <source>
        <strain evidence="1 2">DSM 10053</strain>
    </source>
</reference>
<keyword evidence="2" id="KW-1185">Reference proteome</keyword>
<evidence type="ECO:0000313" key="1">
    <source>
        <dbReference type="EMBL" id="TCK67013.1"/>
    </source>
</evidence>
<dbReference type="InterPro" id="IPR010391">
    <property type="entry name" value="DNA_damage-inducible_DinI-like"/>
</dbReference>
<dbReference type="RefSeq" id="WP_132302705.1">
    <property type="nucleotide sequence ID" value="NZ_CP170642.1"/>
</dbReference>
<proteinExistence type="predicted"/>
<protein>
    <submittedName>
        <fullName evidence="1">DNA-damage-inducible protein I</fullName>
    </submittedName>
</protein>
<dbReference type="AlphaFoldDB" id="A0A4R1KR90"/>
<organism evidence="1 2">
    <name type="scientific">Lonepinella koalarum</name>
    <dbReference type="NCBI Taxonomy" id="53417"/>
    <lineage>
        <taxon>Bacteria</taxon>
        <taxon>Pseudomonadati</taxon>
        <taxon>Pseudomonadota</taxon>
        <taxon>Gammaproteobacteria</taxon>
        <taxon>Pasteurellales</taxon>
        <taxon>Pasteurellaceae</taxon>
        <taxon>Lonepinella</taxon>
    </lineage>
</organism>
<accession>A0A4R1KR90</accession>
<dbReference type="SUPFAM" id="SSF54857">
    <property type="entry name" value="DNA damage-inducible protein DinI"/>
    <property type="match status" value="1"/>
</dbReference>
<dbReference type="EMBL" id="SMGJ01000008">
    <property type="protein sequence ID" value="TCK67013.1"/>
    <property type="molecule type" value="Genomic_DNA"/>
</dbReference>
<dbReference type="Gene3D" id="3.30.910.10">
    <property type="entry name" value="DinI-like"/>
    <property type="match status" value="1"/>
</dbReference>